<organism evidence="12 13">
    <name type="scientific">Anaerocolumna xylanovorans DSM 12503</name>
    <dbReference type="NCBI Taxonomy" id="1121345"/>
    <lineage>
        <taxon>Bacteria</taxon>
        <taxon>Bacillati</taxon>
        <taxon>Bacillota</taxon>
        <taxon>Clostridia</taxon>
        <taxon>Lachnospirales</taxon>
        <taxon>Lachnospiraceae</taxon>
        <taxon>Anaerocolumna</taxon>
    </lineage>
</organism>
<dbReference type="PANTHER" id="PTHR39321">
    <property type="entry name" value="NICOTINATE-NUCLEOTIDE ADENYLYLTRANSFERASE-RELATED"/>
    <property type="match status" value="1"/>
</dbReference>
<dbReference type="NCBIfam" id="NF000840">
    <property type="entry name" value="PRK00071.1-3"/>
    <property type="match status" value="1"/>
</dbReference>
<dbReference type="InterPro" id="IPR004821">
    <property type="entry name" value="Cyt_trans-like"/>
</dbReference>
<name>A0A1M7Y1Z9_9FIRM</name>
<dbReference type="EC" id="2.7.7.18" evidence="10"/>
<evidence type="ECO:0000256" key="9">
    <source>
        <dbReference type="ARBA" id="ARBA00048721"/>
    </source>
</evidence>
<keyword evidence="13" id="KW-1185">Reference proteome</keyword>
<evidence type="ECO:0000256" key="7">
    <source>
        <dbReference type="ARBA" id="ARBA00022840"/>
    </source>
</evidence>
<comment type="similarity">
    <text evidence="10">Belongs to the NadD family.</text>
</comment>
<dbReference type="UniPathway" id="UPA00253">
    <property type="reaction ID" value="UER00332"/>
</dbReference>
<dbReference type="RefSeq" id="WP_073587953.1">
    <property type="nucleotide sequence ID" value="NZ_FRFD01000003.1"/>
</dbReference>
<evidence type="ECO:0000256" key="5">
    <source>
        <dbReference type="ARBA" id="ARBA00022695"/>
    </source>
</evidence>
<keyword evidence="7 10" id="KW-0067">ATP-binding</keyword>
<evidence type="ECO:0000256" key="8">
    <source>
        <dbReference type="ARBA" id="ARBA00023027"/>
    </source>
</evidence>
<evidence type="ECO:0000259" key="11">
    <source>
        <dbReference type="Pfam" id="PF01467"/>
    </source>
</evidence>
<comment type="catalytic activity">
    <reaction evidence="9 10">
        <text>nicotinate beta-D-ribonucleotide + ATP + H(+) = deamido-NAD(+) + diphosphate</text>
        <dbReference type="Rhea" id="RHEA:22860"/>
        <dbReference type="ChEBI" id="CHEBI:15378"/>
        <dbReference type="ChEBI" id="CHEBI:30616"/>
        <dbReference type="ChEBI" id="CHEBI:33019"/>
        <dbReference type="ChEBI" id="CHEBI:57502"/>
        <dbReference type="ChEBI" id="CHEBI:58437"/>
        <dbReference type="EC" id="2.7.7.18"/>
    </reaction>
</comment>
<dbReference type="AlphaFoldDB" id="A0A1M7Y1Z9"/>
<dbReference type="EMBL" id="FRFD01000003">
    <property type="protein sequence ID" value="SHO45739.1"/>
    <property type="molecule type" value="Genomic_DNA"/>
</dbReference>
<evidence type="ECO:0000256" key="10">
    <source>
        <dbReference type="HAMAP-Rule" id="MF_00244"/>
    </source>
</evidence>
<feature type="domain" description="Cytidyltransferase-like" evidence="11">
    <location>
        <begin position="6"/>
        <end position="172"/>
    </location>
</feature>
<keyword evidence="5 10" id="KW-0548">Nucleotidyltransferase</keyword>
<keyword evidence="4 10" id="KW-0808">Transferase</keyword>
<gene>
    <name evidence="10" type="primary">nadD</name>
    <name evidence="12" type="ORF">SAMN02745217_01051</name>
</gene>
<keyword evidence="3 10" id="KW-0662">Pyridine nucleotide biosynthesis</keyword>
<evidence type="ECO:0000313" key="12">
    <source>
        <dbReference type="EMBL" id="SHO45739.1"/>
    </source>
</evidence>
<reference evidence="12 13" key="1">
    <citation type="submission" date="2016-12" db="EMBL/GenBank/DDBJ databases">
        <authorList>
            <person name="Song W.-J."/>
            <person name="Kurnit D.M."/>
        </authorList>
    </citation>
    <scope>NUCLEOTIDE SEQUENCE [LARGE SCALE GENOMIC DNA]</scope>
    <source>
        <strain evidence="12 13">DSM 12503</strain>
    </source>
</reference>
<keyword evidence="8 10" id="KW-0520">NAD</keyword>
<evidence type="ECO:0000313" key="13">
    <source>
        <dbReference type="Proteomes" id="UP000184612"/>
    </source>
</evidence>
<dbReference type="Gene3D" id="3.40.50.620">
    <property type="entry name" value="HUPs"/>
    <property type="match status" value="1"/>
</dbReference>
<sequence>MMKIGIMGGTFNPIHMAHLILAQSSLEQLALDKVLFMPSKKPPHKRNEIITEDWHREEMVKLAIQDNPSFELSRIELEREGTTYTADTLQELKSKNPDVTYYFIMGADSLFQMGSWWEPAVIFRLAHIVAAVRGNETRQELKDQAEYLKSKYGAIIHILNTPYLEIASHDLRNMAGAGKSIRYYVPDAVCDYIREHQLFSGRE</sequence>
<proteinExistence type="inferred from homology"/>
<dbReference type="CDD" id="cd02165">
    <property type="entry name" value="NMNAT"/>
    <property type="match status" value="1"/>
</dbReference>
<dbReference type="GO" id="GO:0009435">
    <property type="term" value="P:NAD+ biosynthetic process"/>
    <property type="evidence" value="ECO:0007669"/>
    <property type="project" value="UniProtKB-UniRule"/>
</dbReference>
<dbReference type="SUPFAM" id="SSF52374">
    <property type="entry name" value="Nucleotidylyl transferase"/>
    <property type="match status" value="1"/>
</dbReference>
<dbReference type="InterPro" id="IPR014729">
    <property type="entry name" value="Rossmann-like_a/b/a_fold"/>
</dbReference>
<dbReference type="GO" id="GO:0005524">
    <property type="term" value="F:ATP binding"/>
    <property type="evidence" value="ECO:0007669"/>
    <property type="project" value="UniProtKB-KW"/>
</dbReference>
<accession>A0A1M7Y1Z9</accession>
<evidence type="ECO:0000256" key="4">
    <source>
        <dbReference type="ARBA" id="ARBA00022679"/>
    </source>
</evidence>
<comment type="pathway">
    <text evidence="2 10">Cofactor biosynthesis; NAD(+) biosynthesis; deamido-NAD(+) from nicotinate D-ribonucleotide: step 1/1.</text>
</comment>
<dbReference type="GO" id="GO:0004515">
    <property type="term" value="F:nicotinate-nucleotide adenylyltransferase activity"/>
    <property type="evidence" value="ECO:0007669"/>
    <property type="project" value="UniProtKB-UniRule"/>
</dbReference>
<evidence type="ECO:0000256" key="6">
    <source>
        <dbReference type="ARBA" id="ARBA00022741"/>
    </source>
</evidence>
<dbReference type="NCBIfam" id="TIGR00482">
    <property type="entry name" value="nicotinate (nicotinamide) nucleotide adenylyltransferase"/>
    <property type="match status" value="1"/>
</dbReference>
<protein>
    <recommendedName>
        <fullName evidence="10">Probable nicotinate-nucleotide adenylyltransferase</fullName>
        <ecNumber evidence="10">2.7.7.18</ecNumber>
    </recommendedName>
    <alternativeName>
        <fullName evidence="10">Deamido-NAD(+) diphosphorylase</fullName>
    </alternativeName>
    <alternativeName>
        <fullName evidence="10">Deamido-NAD(+) pyrophosphorylase</fullName>
    </alternativeName>
    <alternativeName>
        <fullName evidence="10">Nicotinate mononucleotide adenylyltransferase</fullName>
        <shortName evidence="10">NaMN adenylyltransferase</shortName>
    </alternativeName>
</protein>
<dbReference type="PANTHER" id="PTHR39321:SF3">
    <property type="entry name" value="PHOSPHOPANTETHEINE ADENYLYLTRANSFERASE"/>
    <property type="match status" value="1"/>
</dbReference>
<evidence type="ECO:0000256" key="2">
    <source>
        <dbReference type="ARBA" id="ARBA00005019"/>
    </source>
</evidence>
<dbReference type="STRING" id="1121345.SAMN02745217_01051"/>
<evidence type="ECO:0000256" key="1">
    <source>
        <dbReference type="ARBA" id="ARBA00002324"/>
    </source>
</evidence>
<keyword evidence="6 10" id="KW-0547">Nucleotide-binding</keyword>
<dbReference type="Pfam" id="PF01467">
    <property type="entry name" value="CTP_transf_like"/>
    <property type="match status" value="1"/>
</dbReference>
<dbReference type="HAMAP" id="MF_00244">
    <property type="entry name" value="NaMN_adenylyltr"/>
    <property type="match status" value="1"/>
</dbReference>
<dbReference type="Proteomes" id="UP000184612">
    <property type="component" value="Unassembled WGS sequence"/>
</dbReference>
<comment type="function">
    <text evidence="1 10">Catalyzes the reversible adenylation of nicotinate mononucleotide (NaMN) to nicotinic acid adenine dinucleotide (NaAD).</text>
</comment>
<evidence type="ECO:0000256" key="3">
    <source>
        <dbReference type="ARBA" id="ARBA00022642"/>
    </source>
</evidence>
<dbReference type="InterPro" id="IPR005248">
    <property type="entry name" value="NadD/NMNAT"/>
</dbReference>